<dbReference type="Proteomes" id="UP000245341">
    <property type="component" value="Unplaced"/>
</dbReference>
<dbReference type="InterPro" id="IPR036598">
    <property type="entry name" value="GOLD_dom_sf"/>
</dbReference>
<dbReference type="SUPFAM" id="SSF101576">
    <property type="entry name" value="Supernatant protein factor (SPF), C-terminal domain"/>
    <property type="match status" value="1"/>
</dbReference>
<reference evidence="3" key="1">
    <citation type="submission" date="2025-08" db="UniProtKB">
        <authorList>
            <consortium name="RefSeq"/>
        </authorList>
    </citation>
    <scope>IDENTIFICATION</scope>
    <source>
        <tissue evidence="3">Liver</tissue>
    </source>
</reference>
<dbReference type="GO" id="GO:0005770">
    <property type="term" value="C:late endosome"/>
    <property type="evidence" value="ECO:0007669"/>
    <property type="project" value="TreeGrafter"/>
</dbReference>
<dbReference type="GO" id="GO:0072383">
    <property type="term" value="P:plus-end-directed vesicle transport along microtubule"/>
    <property type="evidence" value="ECO:0007669"/>
    <property type="project" value="TreeGrafter"/>
</dbReference>
<feature type="domain" description="GOLD" evidence="1">
    <location>
        <begin position="46"/>
        <end position="155"/>
    </location>
</feature>
<dbReference type="OrthoDB" id="660555at2759"/>
<evidence type="ECO:0000313" key="3">
    <source>
        <dbReference type="RefSeq" id="XP_030892585.1"/>
    </source>
</evidence>
<proteinExistence type="predicted"/>
<dbReference type="PANTHER" id="PTHR46753">
    <property type="entry name" value="FYVE AND COILED-COIL DOMAIN-CONTAINING PROTEIN 1"/>
    <property type="match status" value="1"/>
</dbReference>
<dbReference type="GeneID" id="115943611"/>
<protein>
    <submittedName>
        <fullName evidence="3">Uncharacterized protein LOC115943611</fullName>
    </submittedName>
</protein>
<dbReference type="PANTHER" id="PTHR46753:SF2">
    <property type="entry name" value="FYVE AND COILED-COIL DOMAIN-CONTAINING PROTEIN 1"/>
    <property type="match status" value="1"/>
</dbReference>
<keyword evidence="2" id="KW-1185">Reference proteome</keyword>
<dbReference type="GO" id="GO:0005776">
    <property type="term" value="C:autophagosome"/>
    <property type="evidence" value="ECO:0007669"/>
    <property type="project" value="TreeGrafter"/>
</dbReference>
<evidence type="ECO:0000313" key="2">
    <source>
        <dbReference type="Proteomes" id="UP000245341"/>
    </source>
</evidence>
<sequence length="256" mass="28668">MGPAREACEQRAQHVVAATFLVHRPSLRLDFRIKLPLTVDEIASFGESKRELFVRSSTYSLIPITVAEAGLTISWVFSSDPKSISFSVVFREAEDTPLDQCKVLIPTTRCSSHKENIQGQLKVRTPGIYMLIFDNTFSRFQETWPMNRLRQNLVMSVIQGRSCLWGLQSHTHASAGRLPNQNCTFIDESSILEALWDSGSGDPLHSYLPKNYPEAHQMPTPALRRGGEKLLYPKTYSSIASAALFGTVLFLTSGFK</sequence>
<gene>
    <name evidence="3" type="primary">LOC115943611</name>
</gene>
<dbReference type="Gene3D" id="2.60.120.680">
    <property type="entry name" value="GOLD domain"/>
    <property type="match status" value="1"/>
</dbReference>
<evidence type="ECO:0000259" key="1">
    <source>
        <dbReference type="PROSITE" id="PS50866"/>
    </source>
</evidence>
<dbReference type="RefSeq" id="XP_030892585.1">
    <property type="nucleotide sequence ID" value="XM_031036725.1"/>
</dbReference>
<dbReference type="FunFam" id="2.60.120.680:FF:000004">
    <property type="entry name" value="FYVE and coiled-coil domain containing 1"/>
    <property type="match status" value="1"/>
</dbReference>
<dbReference type="GO" id="GO:0005764">
    <property type="term" value="C:lysosome"/>
    <property type="evidence" value="ECO:0007669"/>
    <property type="project" value="TreeGrafter"/>
</dbReference>
<dbReference type="KEGG" id="lww:115943611"/>
<dbReference type="PROSITE" id="PS50866">
    <property type="entry name" value="GOLD"/>
    <property type="match status" value="1"/>
</dbReference>
<organism evidence="2 3">
    <name type="scientific">Leptonychotes weddellii</name>
    <name type="common">Weddell seal</name>
    <name type="synonym">Otaria weddellii</name>
    <dbReference type="NCBI Taxonomy" id="9713"/>
    <lineage>
        <taxon>Eukaryota</taxon>
        <taxon>Metazoa</taxon>
        <taxon>Chordata</taxon>
        <taxon>Craniata</taxon>
        <taxon>Vertebrata</taxon>
        <taxon>Euteleostomi</taxon>
        <taxon>Mammalia</taxon>
        <taxon>Eutheria</taxon>
        <taxon>Laurasiatheria</taxon>
        <taxon>Carnivora</taxon>
        <taxon>Caniformia</taxon>
        <taxon>Pinnipedia</taxon>
        <taxon>Phocidae</taxon>
        <taxon>Monachinae</taxon>
        <taxon>Lobodontini</taxon>
        <taxon>Leptonychotes</taxon>
    </lineage>
</organism>
<name>A0A7F8RGT4_LEPWE</name>
<dbReference type="GO" id="GO:1901098">
    <property type="term" value="P:positive regulation of autophagosome maturation"/>
    <property type="evidence" value="ECO:0007669"/>
    <property type="project" value="TreeGrafter"/>
</dbReference>
<accession>A0A7F8RGT4</accession>
<dbReference type="AlphaFoldDB" id="A0A7F8RGT4"/>
<dbReference type="InterPro" id="IPR009038">
    <property type="entry name" value="GOLD_dom"/>
</dbReference>